<keyword evidence="2" id="KW-1185">Reference proteome</keyword>
<gene>
    <name evidence="1" type="ORF">BaRGS_00025652</name>
</gene>
<dbReference type="AlphaFoldDB" id="A0ABD0K6W8"/>
<dbReference type="Proteomes" id="UP001519460">
    <property type="component" value="Unassembled WGS sequence"/>
</dbReference>
<name>A0ABD0K6W8_9CAEN</name>
<organism evidence="1 2">
    <name type="scientific">Batillaria attramentaria</name>
    <dbReference type="NCBI Taxonomy" id="370345"/>
    <lineage>
        <taxon>Eukaryota</taxon>
        <taxon>Metazoa</taxon>
        <taxon>Spiralia</taxon>
        <taxon>Lophotrochozoa</taxon>
        <taxon>Mollusca</taxon>
        <taxon>Gastropoda</taxon>
        <taxon>Caenogastropoda</taxon>
        <taxon>Sorbeoconcha</taxon>
        <taxon>Cerithioidea</taxon>
        <taxon>Batillariidae</taxon>
        <taxon>Batillaria</taxon>
    </lineage>
</organism>
<sequence length="89" mass="9573">MLAGHGATATLRDGNLEVRWPGVFGPNRYVIFAVYAGTAEGYGDVINHVVTQETSYKAPCAKLLNSLFLTVQAVDANGLSEVYQAELKL</sequence>
<dbReference type="EMBL" id="JACVVK020000233">
    <property type="protein sequence ID" value="KAK7483084.1"/>
    <property type="molecule type" value="Genomic_DNA"/>
</dbReference>
<accession>A0ABD0K6W8</accession>
<proteinExistence type="predicted"/>
<comment type="caution">
    <text evidence="1">The sequence shown here is derived from an EMBL/GenBank/DDBJ whole genome shotgun (WGS) entry which is preliminary data.</text>
</comment>
<protein>
    <submittedName>
        <fullName evidence="1">Uncharacterized protein</fullName>
    </submittedName>
</protein>
<reference evidence="1 2" key="1">
    <citation type="journal article" date="2023" name="Sci. Data">
        <title>Genome assembly of the Korean intertidal mud-creeper Batillaria attramentaria.</title>
        <authorList>
            <person name="Patra A.K."/>
            <person name="Ho P.T."/>
            <person name="Jun S."/>
            <person name="Lee S.J."/>
            <person name="Kim Y."/>
            <person name="Won Y.J."/>
        </authorList>
    </citation>
    <scope>NUCLEOTIDE SEQUENCE [LARGE SCALE GENOMIC DNA]</scope>
    <source>
        <strain evidence="1">Wonlab-2016</strain>
    </source>
</reference>
<evidence type="ECO:0000313" key="1">
    <source>
        <dbReference type="EMBL" id="KAK7483084.1"/>
    </source>
</evidence>
<evidence type="ECO:0000313" key="2">
    <source>
        <dbReference type="Proteomes" id="UP001519460"/>
    </source>
</evidence>